<accession>D5UKF5</accession>
<dbReference type="Proteomes" id="UP000000849">
    <property type="component" value="Chromosome"/>
</dbReference>
<dbReference type="InterPro" id="IPR003587">
    <property type="entry name" value="Hint_dom_N"/>
</dbReference>
<evidence type="ECO:0000256" key="1">
    <source>
        <dbReference type="SAM" id="MobiDB-lite"/>
    </source>
</evidence>
<evidence type="ECO:0000313" key="4">
    <source>
        <dbReference type="Proteomes" id="UP000000849"/>
    </source>
</evidence>
<organism evidence="3 4">
    <name type="scientific">Cellulomonas flavigena (strain ATCC 482 / DSM 20109 / BCRC 11376 / JCM 18109 / NBRC 3775 / NCIMB 8073 / NRS 134)</name>
    <dbReference type="NCBI Taxonomy" id="446466"/>
    <lineage>
        <taxon>Bacteria</taxon>
        <taxon>Bacillati</taxon>
        <taxon>Actinomycetota</taxon>
        <taxon>Actinomycetes</taxon>
        <taxon>Micrococcales</taxon>
        <taxon>Cellulomonadaceae</taxon>
        <taxon>Cellulomonas</taxon>
    </lineage>
</organism>
<dbReference type="Gene3D" id="2.170.16.10">
    <property type="entry name" value="Hedgehog/Intein (Hint) domain"/>
    <property type="match status" value="1"/>
</dbReference>
<dbReference type="Pfam" id="PF07591">
    <property type="entry name" value="PT-HINT"/>
    <property type="match status" value="1"/>
</dbReference>
<feature type="region of interest" description="Disordered" evidence="1">
    <location>
        <begin position="90"/>
        <end position="137"/>
    </location>
</feature>
<dbReference type="HOGENOM" id="CLU_688289_0_0_11"/>
<dbReference type="EMBL" id="CP001964">
    <property type="protein sequence ID" value="ADG75816.1"/>
    <property type="molecule type" value="Genomic_DNA"/>
</dbReference>
<feature type="domain" description="Hint" evidence="2">
    <location>
        <begin position="137"/>
        <end position="241"/>
    </location>
</feature>
<reference evidence="3 4" key="1">
    <citation type="journal article" date="2010" name="Stand. Genomic Sci.">
        <title>Complete genome sequence of Cellulomonas flavigena type strain (134).</title>
        <authorList>
            <person name="Abt B."/>
            <person name="Foster B."/>
            <person name="Lapidus A."/>
            <person name="Clum A."/>
            <person name="Sun H."/>
            <person name="Pukall R."/>
            <person name="Lucas S."/>
            <person name="Glavina Del Rio T."/>
            <person name="Nolan M."/>
            <person name="Tice H."/>
            <person name="Cheng J.F."/>
            <person name="Pitluck S."/>
            <person name="Liolios K."/>
            <person name="Ivanova N."/>
            <person name="Mavromatis K."/>
            <person name="Ovchinnikova G."/>
            <person name="Pati A."/>
            <person name="Goodwin L."/>
            <person name="Chen A."/>
            <person name="Palaniappan K."/>
            <person name="Land M."/>
            <person name="Hauser L."/>
            <person name="Chang Y.J."/>
            <person name="Jeffries C.D."/>
            <person name="Rohde M."/>
            <person name="Goker M."/>
            <person name="Woyke T."/>
            <person name="Bristow J."/>
            <person name="Eisen J.A."/>
            <person name="Markowitz V."/>
            <person name="Hugenholtz P."/>
            <person name="Kyrpides N.C."/>
            <person name="Klenk H.P."/>
        </authorList>
    </citation>
    <scope>NUCLEOTIDE SEQUENCE [LARGE SCALE GENOMIC DNA]</scope>
    <source>
        <strain evidence="4">ATCC 482 / DSM 20109 / BCRC 11376 / JCM 18109 / NBRC 3775 / NCIMB 8073 / NRS 134</strain>
    </source>
</reference>
<dbReference type="eggNOG" id="COG3209">
    <property type="taxonomic scope" value="Bacteria"/>
</dbReference>
<dbReference type="CDD" id="cd00081">
    <property type="entry name" value="Hint"/>
    <property type="match status" value="1"/>
</dbReference>
<feature type="compositionally biased region" description="Basic and acidic residues" evidence="1">
    <location>
        <begin position="109"/>
        <end position="134"/>
    </location>
</feature>
<dbReference type="KEGG" id="cfl:Cfla_2933"/>
<name>D5UKF5_CELFN</name>
<dbReference type="SUPFAM" id="SSF51294">
    <property type="entry name" value="Hedgehog/intein (Hint) domain"/>
    <property type="match status" value="1"/>
</dbReference>
<gene>
    <name evidence="3" type="ordered locus">Cfla_2933</name>
</gene>
<dbReference type="SMART" id="SM00306">
    <property type="entry name" value="HintN"/>
    <property type="match status" value="1"/>
</dbReference>
<feature type="compositionally biased region" description="Basic and acidic residues" evidence="1">
    <location>
        <begin position="316"/>
        <end position="327"/>
    </location>
</feature>
<feature type="region of interest" description="Disordered" evidence="1">
    <location>
        <begin position="307"/>
        <end position="335"/>
    </location>
</feature>
<evidence type="ECO:0000259" key="2">
    <source>
        <dbReference type="SMART" id="SM00306"/>
    </source>
</evidence>
<evidence type="ECO:0000313" key="3">
    <source>
        <dbReference type="EMBL" id="ADG75816.1"/>
    </source>
</evidence>
<dbReference type="AlphaFoldDB" id="D5UKF5"/>
<dbReference type="InterPro" id="IPR036844">
    <property type="entry name" value="Hint_dom_sf"/>
</dbReference>
<protein>
    <submittedName>
        <fullName evidence="3">Hedgehog/intein hint domain protein</fullName>
    </submittedName>
</protein>
<dbReference type="STRING" id="446466.Cfla_2933"/>
<keyword evidence="4" id="KW-1185">Reference proteome</keyword>
<feature type="compositionally biased region" description="Polar residues" evidence="1">
    <location>
        <begin position="8"/>
        <end position="24"/>
    </location>
</feature>
<sequence length="400" mass="42149">MDPVVGSGQVTAVSSCAYASNRPTAMTDPTGREPRPHHLTGAPQPTATDPYATQRAAAKKAVAEAQALADIPKWDPKVVPDSAALKQANTAAEQAKAAANQSRTVASRTSREVDDAKRANDQARKAAENKKPDGCRTNSFVPGTGVVMADGSVKAIDDVAVGDTVVAVAADGSRTHRQVVATITGHGAKDLVGLTLVGSGAGGPPADETITATDGHLFLTADGAWVPARDLQVGDQLVDPDGTPVVIAAIDDDTVVATVHNLTVDVDHTYSVVTDAGIDVVTHDEDPRHEGLRDAVGDAAECRRAAPDSDYSLNRTTERAGDLDKYTESQSTRDPFSHYEFMDDDEFLATINGVEEGAGINVSQGGSIIDVHHRWDELRRRVAAGRISPDTMIDVWRLGR</sequence>
<proteinExistence type="predicted"/>
<feature type="compositionally biased region" description="Low complexity" evidence="1">
    <location>
        <begin position="90"/>
        <end position="101"/>
    </location>
</feature>
<feature type="region of interest" description="Disordered" evidence="1">
    <location>
        <begin position="1"/>
        <end position="58"/>
    </location>
</feature>